<keyword evidence="3 12" id="KW-0963">Cytoplasm</keyword>
<dbReference type="RefSeq" id="WP_037285779.1">
    <property type="nucleotide sequence ID" value="NZ_JEOB01000002.1"/>
</dbReference>
<dbReference type="UniPathway" id="UPA00219"/>
<feature type="modified residue" description="2-(S-cysteinyl)pyruvic acid O-phosphothioketal" evidence="12">
    <location>
        <position position="116"/>
    </location>
</feature>
<evidence type="ECO:0000256" key="4">
    <source>
        <dbReference type="ARBA" id="ARBA00022618"/>
    </source>
</evidence>
<dbReference type="GO" id="GO:0008760">
    <property type="term" value="F:UDP-N-acetylglucosamine 1-carboxyvinyltransferase activity"/>
    <property type="evidence" value="ECO:0007669"/>
    <property type="project" value="UniProtKB-UniRule"/>
</dbReference>
<accession>A0A011VVN9</accession>
<dbReference type="EC" id="2.5.1.7" evidence="12"/>
<feature type="binding site" evidence="12">
    <location>
        <position position="92"/>
    </location>
    <ligand>
        <name>UDP-N-acetyl-alpha-D-glucosamine</name>
        <dbReference type="ChEBI" id="CHEBI:57705"/>
    </ligand>
</feature>
<organism evidence="14 15">
    <name type="scientific">Ruminococcus albus SY3</name>
    <dbReference type="NCBI Taxonomy" id="1341156"/>
    <lineage>
        <taxon>Bacteria</taxon>
        <taxon>Bacillati</taxon>
        <taxon>Bacillota</taxon>
        <taxon>Clostridia</taxon>
        <taxon>Eubacteriales</taxon>
        <taxon>Oscillospiraceae</taxon>
        <taxon>Ruminococcus</taxon>
    </lineage>
</organism>
<keyword evidence="7 12" id="KW-0573">Peptidoglycan synthesis</keyword>
<dbReference type="EMBL" id="JEOB01000002">
    <property type="protein sequence ID" value="EXM39331.1"/>
    <property type="molecule type" value="Genomic_DNA"/>
</dbReference>
<keyword evidence="8 12" id="KW-0131">Cell cycle</keyword>
<keyword evidence="15" id="KW-1185">Reference proteome</keyword>
<evidence type="ECO:0000256" key="3">
    <source>
        <dbReference type="ARBA" id="ARBA00022490"/>
    </source>
</evidence>
<evidence type="ECO:0000256" key="5">
    <source>
        <dbReference type="ARBA" id="ARBA00022679"/>
    </source>
</evidence>
<dbReference type="Gene3D" id="3.65.10.10">
    <property type="entry name" value="Enolpyruvate transferase domain"/>
    <property type="match status" value="2"/>
</dbReference>
<evidence type="ECO:0000313" key="14">
    <source>
        <dbReference type="EMBL" id="EXM39331.1"/>
    </source>
</evidence>
<keyword evidence="12" id="KW-0670">Pyruvate</keyword>
<dbReference type="GO" id="GO:0005737">
    <property type="term" value="C:cytoplasm"/>
    <property type="evidence" value="ECO:0007669"/>
    <property type="project" value="UniProtKB-SubCell"/>
</dbReference>
<comment type="caution">
    <text evidence="14">The sequence shown here is derived from an EMBL/GenBank/DDBJ whole genome shotgun (WGS) entry which is preliminary data.</text>
</comment>
<dbReference type="GO" id="GO:0051301">
    <property type="term" value="P:cell division"/>
    <property type="evidence" value="ECO:0007669"/>
    <property type="project" value="UniProtKB-KW"/>
</dbReference>
<gene>
    <name evidence="12" type="primary">murA</name>
    <name evidence="14" type="ORF">RASY3_05145</name>
</gene>
<evidence type="ECO:0000256" key="1">
    <source>
        <dbReference type="ARBA" id="ARBA00004496"/>
    </source>
</evidence>
<evidence type="ECO:0000259" key="13">
    <source>
        <dbReference type="Pfam" id="PF00275"/>
    </source>
</evidence>
<dbReference type="InterPro" id="IPR050068">
    <property type="entry name" value="MurA_subfamily"/>
</dbReference>
<keyword evidence="6 12" id="KW-0133">Cell shape</keyword>
<dbReference type="PATRIC" id="fig|1341156.4.peg.1448"/>
<name>A0A011VVN9_RUMAL</name>
<dbReference type="GO" id="GO:0009252">
    <property type="term" value="P:peptidoglycan biosynthetic process"/>
    <property type="evidence" value="ECO:0007669"/>
    <property type="project" value="UniProtKB-UniRule"/>
</dbReference>
<dbReference type="NCBIfam" id="TIGR01072">
    <property type="entry name" value="murA"/>
    <property type="match status" value="1"/>
</dbReference>
<dbReference type="GO" id="GO:0008360">
    <property type="term" value="P:regulation of cell shape"/>
    <property type="evidence" value="ECO:0007669"/>
    <property type="project" value="UniProtKB-KW"/>
</dbReference>
<dbReference type="PANTHER" id="PTHR43783">
    <property type="entry name" value="UDP-N-ACETYLGLUCOSAMINE 1-CARBOXYVINYLTRANSFERASE"/>
    <property type="match status" value="1"/>
</dbReference>
<dbReference type="SUPFAM" id="SSF55205">
    <property type="entry name" value="EPT/RTPC-like"/>
    <property type="match status" value="1"/>
</dbReference>
<dbReference type="Proteomes" id="UP000021369">
    <property type="component" value="Unassembled WGS sequence"/>
</dbReference>
<evidence type="ECO:0000256" key="2">
    <source>
        <dbReference type="ARBA" id="ARBA00004752"/>
    </source>
</evidence>
<keyword evidence="5 12" id="KW-0808">Transferase</keyword>
<reference evidence="14 15" key="1">
    <citation type="submission" date="2013-06" db="EMBL/GenBank/DDBJ databases">
        <title>Rumen cellulosomics: divergent fiber-degrading strategies revealed by comparative genome-wide analysis of six Ruminococcal strains.</title>
        <authorList>
            <person name="Dassa B."/>
            <person name="Borovok I."/>
            <person name="Lamed R."/>
            <person name="Flint H."/>
            <person name="Yeoman C.J."/>
            <person name="White B."/>
            <person name="Bayer E.A."/>
        </authorList>
    </citation>
    <scope>NUCLEOTIDE SEQUENCE [LARGE SCALE GENOMIC DNA]</scope>
    <source>
        <strain evidence="14 15">SY3</strain>
    </source>
</reference>
<feature type="binding site" evidence="12">
    <location>
        <position position="328"/>
    </location>
    <ligand>
        <name>UDP-N-acetyl-alpha-D-glucosamine</name>
        <dbReference type="ChEBI" id="CHEBI:57705"/>
    </ligand>
</feature>
<feature type="active site" description="Proton donor" evidence="12">
    <location>
        <position position="116"/>
    </location>
</feature>
<dbReference type="InterPro" id="IPR013792">
    <property type="entry name" value="RNA3'P_cycl/enolpyr_Trfase_a/b"/>
</dbReference>
<sequence length="418" mass="44738">MQRLIINGGKRLCGEIRVQGAKNSALPLLAGCLLAEGRTVLRRCPELTDVFAACRILNELGCKCSFRKDTAVTDPVGADGYRITEELMREMRSSIVFLGAVLGKTGRCELSYPGGCELGPRPIDMHLNALKQLGVRICEEHGRISCTCPKGIRGAVIDLPFPSVGATENIMLAAACAEGDTVIRNAAREPEIADLADYLNRCGADIRGTGCSTLRICGVKKLHGCEYEVMPDRIAAATYMAAAASTGGELGLIGIKCDDVQAVTAVFEEMGAAVYCTNDRIFISCVKPLKAVRMIRTMPYPGFPTDAQALVMAALTTARGSSMIVENIFESRFRHVDELVRMGADIKVSGRTAVIQGVKKLCGANVRAHDLRGGAALTVAALGAEGISSVEGVCYIDRGYELIENVLRSVGADIRREF</sequence>
<evidence type="ECO:0000256" key="11">
    <source>
        <dbReference type="ARBA" id="ARBA00047527"/>
    </source>
</evidence>
<comment type="catalytic activity">
    <reaction evidence="11 12">
        <text>phosphoenolpyruvate + UDP-N-acetyl-alpha-D-glucosamine = UDP-N-acetyl-3-O-(1-carboxyvinyl)-alpha-D-glucosamine + phosphate</text>
        <dbReference type="Rhea" id="RHEA:18681"/>
        <dbReference type="ChEBI" id="CHEBI:43474"/>
        <dbReference type="ChEBI" id="CHEBI:57705"/>
        <dbReference type="ChEBI" id="CHEBI:58702"/>
        <dbReference type="ChEBI" id="CHEBI:68483"/>
        <dbReference type="EC" id="2.5.1.7"/>
    </reaction>
</comment>
<dbReference type="InterPro" id="IPR036968">
    <property type="entry name" value="Enolpyruvate_Tfrase_sf"/>
</dbReference>
<comment type="similarity">
    <text evidence="10 12">Belongs to the EPSP synthase family. MurA subfamily.</text>
</comment>
<evidence type="ECO:0000256" key="7">
    <source>
        <dbReference type="ARBA" id="ARBA00022984"/>
    </source>
</evidence>
<dbReference type="AlphaFoldDB" id="A0A011VVN9"/>
<feature type="domain" description="Enolpyruvate transferase" evidence="13">
    <location>
        <begin position="7"/>
        <end position="407"/>
    </location>
</feature>
<comment type="subcellular location">
    <subcellularLocation>
        <location evidence="1 12">Cytoplasm</location>
    </subcellularLocation>
</comment>
<dbReference type="HAMAP" id="MF_00111">
    <property type="entry name" value="MurA"/>
    <property type="match status" value="1"/>
</dbReference>
<dbReference type="Pfam" id="PF00275">
    <property type="entry name" value="EPSP_synthase"/>
    <property type="match status" value="1"/>
</dbReference>
<dbReference type="InterPro" id="IPR005750">
    <property type="entry name" value="UDP_GlcNAc_COvinyl_MurA"/>
</dbReference>
<dbReference type="PANTHER" id="PTHR43783:SF1">
    <property type="entry name" value="UDP-N-ACETYLGLUCOSAMINE 1-CARBOXYVINYLTRANSFERASE"/>
    <property type="match status" value="1"/>
</dbReference>
<dbReference type="OrthoDB" id="9803760at2"/>
<evidence type="ECO:0000256" key="10">
    <source>
        <dbReference type="ARBA" id="ARBA00038367"/>
    </source>
</evidence>
<evidence type="ECO:0000256" key="12">
    <source>
        <dbReference type="HAMAP-Rule" id="MF_00111"/>
    </source>
</evidence>
<proteinExistence type="inferred from homology"/>
<protein>
    <recommendedName>
        <fullName evidence="12">UDP-N-acetylglucosamine 1-carboxyvinyltransferase</fullName>
        <ecNumber evidence="12">2.5.1.7</ecNumber>
    </recommendedName>
    <alternativeName>
        <fullName evidence="12">Enoylpyruvate transferase</fullName>
    </alternativeName>
    <alternativeName>
        <fullName evidence="12">UDP-N-acetylglucosamine enolpyruvyl transferase</fullName>
        <shortName evidence="12">EPT</shortName>
    </alternativeName>
</protein>
<evidence type="ECO:0000256" key="6">
    <source>
        <dbReference type="ARBA" id="ARBA00022960"/>
    </source>
</evidence>
<comment type="pathway">
    <text evidence="2 12">Cell wall biogenesis; peptidoglycan biosynthesis.</text>
</comment>
<evidence type="ECO:0000256" key="9">
    <source>
        <dbReference type="ARBA" id="ARBA00023316"/>
    </source>
</evidence>
<dbReference type="CDD" id="cd01555">
    <property type="entry name" value="UdpNAET"/>
    <property type="match status" value="1"/>
</dbReference>
<dbReference type="GO" id="GO:0071555">
    <property type="term" value="P:cell wall organization"/>
    <property type="evidence" value="ECO:0007669"/>
    <property type="project" value="UniProtKB-KW"/>
</dbReference>
<keyword evidence="9 12" id="KW-0961">Cell wall biogenesis/degradation</keyword>
<comment type="function">
    <text evidence="12">Cell wall formation. Adds enolpyruvyl to UDP-N-acetylglucosamine.</text>
</comment>
<feature type="binding site" evidence="12">
    <location>
        <position position="306"/>
    </location>
    <ligand>
        <name>UDP-N-acetyl-alpha-D-glucosamine</name>
        <dbReference type="ChEBI" id="CHEBI:57705"/>
    </ligand>
</feature>
<feature type="binding site" evidence="12">
    <location>
        <begin position="22"/>
        <end position="23"/>
    </location>
    <ligand>
        <name>phosphoenolpyruvate</name>
        <dbReference type="ChEBI" id="CHEBI:58702"/>
    </ligand>
</feature>
<dbReference type="InterPro" id="IPR001986">
    <property type="entry name" value="Enolpyruvate_Tfrase_dom"/>
</dbReference>
<dbReference type="GO" id="GO:0019277">
    <property type="term" value="P:UDP-N-acetylgalactosamine biosynthetic process"/>
    <property type="evidence" value="ECO:0007669"/>
    <property type="project" value="InterPro"/>
</dbReference>
<evidence type="ECO:0000256" key="8">
    <source>
        <dbReference type="ARBA" id="ARBA00023306"/>
    </source>
</evidence>
<keyword evidence="4 12" id="KW-0132">Cell division</keyword>
<dbReference type="NCBIfam" id="NF006873">
    <property type="entry name" value="PRK09369.1"/>
    <property type="match status" value="1"/>
</dbReference>
<evidence type="ECO:0000313" key="15">
    <source>
        <dbReference type="Proteomes" id="UP000021369"/>
    </source>
</evidence>
<comment type="caution">
    <text evidence="12">Lacks conserved residue(s) required for the propagation of feature annotation.</text>
</comment>